<dbReference type="InterPro" id="IPR041401">
    <property type="entry name" value="TseB-like_dom"/>
</dbReference>
<reference evidence="3 4" key="1">
    <citation type="submission" date="2016-11" db="EMBL/GenBank/DDBJ databases">
        <authorList>
            <person name="Jaros S."/>
            <person name="Januszkiewicz K."/>
            <person name="Wedrychowicz H."/>
        </authorList>
    </citation>
    <scope>NUCLEOTIDE SEQUENCE [LARGE SCALE GENOMIC DNA]</scope>
    <source>
        <strain evidence="3 4">IBRC-M 10683</strain>
    </source>
</reference>
<keyword evidence="4" id="KW-1185">Reference proteome</keyword>
<dbReference type="AlphaFoldDB" id="A0A1M5CN24"/>
<gene>
    <name evidence="3" type="ORF">SAMN05216225_1001317</name>
</gene>
<dbReference type="EMBL" id="FQVW01000001">
    <property type="protein sequence ID" value="SHF56121.1"/>
    <property type="molecule type" value="Genomic_DNA"/>
</dbReference>
<keyword evidence="1" id="KW-0812">Transmembrane</keyword>
<dbReference type="RefSeq" id="WP_072887300.1">
    <property type="nucleotide sequence ID" value="NZ_FQVW01000001.1"/>
</dbReference>
<evidence type="ECO:0000259" key="2">
    <source>
        <dbReference type="Pfam" id="PF17881"/>
    </source>
</evidence>
<dbReference type="InterPro" id="IPR046350">
    <property type="entry name" value="Cystatin_sf"/>
</dbReference>
<sequence>MRDSNQQKAFLPDWVKWSSLIIILLAILLLILGIYLYREMIDNKSNGFSDAENRALQETKLTDVEKVERFHGKESYYIVFGNDESNNKLVVFVPIKNREKELLQLQEDEIISETTIIENWKSDCSSCELIKVVPGVVDEKALWELTYKDHKDNYFIEYRSIYDGKQLELLRLKNKFE</sequence>
<name>A0A1M5CN24_9BACI</name>
<accession>A0A1M5CN24</accession>
<dbReference type="SUPFAM" id="SSF54403">
    <property type="entry name" value="Cystatin/monellin"/>
    <property type="match status" value="2"/>
</dbReference>
<dbReference type="Pfam" id="PF17881">
    <property type="entry name" value="TseB"/>
    <property type="match status" value="1"/>
</dbReference>
<evidence type="ECO:0000256" key="1">
    <source>
        <dbReference type="SAM" id="Phobius"/>
    </source>
</evidence>
<organism evidence="3 4">
    <name type="scientific">Ornithinibacillus halophilus</name>
    <dbReference type="NCBI Taxonomy" id="930117"/>
    <lineage>
        <taxon>Bacteria</taxon>
        <taxon>Bacillati</taxon>
        <taxon>Bacillota</taxon>
        <taxon>Bacilli</taxon>
        <taxon>Bacillales</taxon>
        <taxon>Bacillaceae</taxon>
        <taxon>Ornithinibacillus</taxon>
    </lineage>
</organism>
<dbReference type="Proteomes" id="UP000183988">
    <property type="component" value="Unassembled WGS sequence"/>
</dbReference>
<proteinExistence type="predicted"/>
<dbReference type="Gene3D" id="3.10.450.40">
    <property type="match status" value="2"/>
</dbReference>
<dbReference type="STRING" id="930117.SAMN05216225_1001317"/>
<protein>
    <submittedName>
        <fullName evidence="3">Uncharacterized protein YpmB</fullName>
    </submittedName>
</protein>
<feature type="transmembrane region" description="Helical" evidence="1">
    <location>
        <begin position="20"/>
        <end position="37"/>
    </location>
</feature>
<evidence type="ECO:0000313" key="3">
    <source>
        <dbReference type="EMBL" id="SHF56121.1"/>
    </source>
</evidence>
<keyword evidence="1" id="KW-0472">Membrane</keyword>
<feature type="domain" description="Cell wall elongation regulator TseB-like" evidence="2">
    <location>
        <begin position="51"/>
        <end position="94"/>
    </location>
</feature>
<dbReference type="OrthoDB" id="2381181at2"/>
<evidence type="ECO:0000313" key="4">
    <source>
        <dbReference type="Proteomes" id="UP000183988"/>
    </source>
</evidence>
<keyword evidence="1" id="KW-1133">Transmembrane helix</keyword>